<name>A0ABP9E3N0_9PSEU</name>
<proteinExistence type="predicted"/>
<evidence type="ECO:0000313" key="1">
    <source>
        <dbReference type="EMBL" id="GAA4863315.1"/>
    </source>
</evidence>
<comment type="caution">
    <text evidence="1">The sequence shown here is derived from an EMBL/GenBank/DDBJ whole genome shotgun (WGS) entry which is preliminary data.</text>
</comment>
<gene>
    <name evidence="1" type="ORF">GCM10023203_08720</name>
</gene>
<organism evidence="1 2">
    <name type="scientific">Actinomycetospora straminea</name>
    <dbReference type="NCBI Taxonomy" id="663607"/>
    <lineage>
        <taxon>Bacteria</taxon>
        <taxon>Bacillati</taxon>
        <taxon>Actinomycetota</taxon>
        <taxon>Actinomycetes</taxon>
        <taxon>Pseudonocardiales</taxon>
        <taxon>Pseudonocardiaceae</taxon>
        <taxon>Actinomycetospora</taxon>
    </lineage>
</organism>
<dbReference type="EMBL" id="BAABHQ010000002">
    <property type="protein sequence ID" value="GAA4863315.1"/>
    <property type="molecule type" value="Genomic_DNA"/>
</dbReference>
<evidence type="ECO:0000313" key="2">
    <source>
        <dbReference type="Proteomes" id="UP001500457"/>
    </source>
</evidence>
<dbReference type="RefSeq" id="WP_274229497.1">
    <property type="nucleotide sequence ID" value="NZ_BAABHQ010000002.1"/>
</dbReference>
<sequence length="105" mass="11901">MGQVYMCRFAYRDGCPKATIDEAWTEGFKALARNGNWGDVEKGITHRGTYGTSWGGYCLVEADDPEAFGRYQAFHLQTYGHVVNITFEPLWDMDSAFAPMVDSFR</sequence>
<evidence type="ECO:0008006" key="3">
    <source>
        <dbReference type="Google" id="ProtNLM"/>
    </source>
</evidence>
<dbReference type="Proteomes" id="UP001500457">
    <property type="component" value="Unassembled WGS sequence"/>
</dbReference>
<protein>
    <recommendedName>
        <fullName evidence="3">YCII-related domain-containing protein</fullName>
    </recommendedName>
</protein>
<keyword evidence="2" id="KW-1185">Reference proteome</keyword>
<reference evidence="2" key="1">
    <citation type="journal article" date="2019" name="Int. J. Syst. Evol. Microbiol.">
        <title>The Global Catalogue of Microorganisms (GCM) 10K type strain sequencing project: providing services to taxonomists for standard genome sequencing and annotation.</title>
        <authorList>
            <consortium name="The Broad Institute Genomics Platform"/>
            <consortium name="The Broad Institute Genome Sequencing Center for Infectious Disease"/>
            <person name="Wu L."/>
            <person name="Ma J."/>
        </authorList>
    </citation>
    <scope>NUCLEOTIDE SEQUENCE [LARGE SCALE GENOMIC DNA]</scope>
    <source>
        <strain evidence="2">JCM 17983</strain>
    </source>
</reference>
<accession>A0ABP9E3N0</accession>